<feature type="domain" description="OmpA-like" evidence="5">
    <location>
        <begin position="394"/>
        <end position="515"/>
    </location>
</feature>
<dbReference type="InterPro" id="IPR024370">
    <property type="entry name" value="PBP_domain"/>
</dbReference>
<dbReference type="PANTHER" id="PTHR30570:SF1">
    <property type="entry name" value="PHOSPHATE-BINDING PROTEIN PSTS"/>
    <property type="match status" value="1"/>
</dbReference>
<dbReference type="SUPFAM" id="SSF103088">
    <property type="entry name" value="OmpA-like"/>
    <property type="match status" value="1"/>
</dbReference>
<keyword evidence="2" id="KW-0732">Signal</keyword>
<dbReference type="Gene3D" id="3.30.1330.60">
    <property type="entry name" value="OmpA-like domain"/>
    <property type="match status" value="1"/>
</dbReference>
<gene>
    <name evidence="6" type="ORF">BC777_0355</name>
</gene>
<dbReference type="SUPFAM" id="SSF53850">
    <property type="entry name" value="Periplasmic binding protein-like II"/>
    <property type="match status" value="1"/>
</dbReference>
<dbReference type="PANTHER" id="PTHR30570">
    <property type="entry name" value="PERIPLASMIC PHOSPHATE BINDING COMPONENT OF PHOSPHATE ABC TRANSPORTER"/>
    <property type="match status" value="1"/>
</dbReference>
<keyword evidence="7" id="KW-1185">Reference proteome</keyword>
<evidence type="ECO:0000259" key="5">
    <source>
        <dbReference type="PROSITE" id="PS51123"/>
    </source>
</evidence>
<name>A0A2M8WKV7_9RHOB</name>
<evidence type="ECO:0000256" key="4">
    <source>
        <dbReference type="PROSITE-ProRule" id="PRU00473"/>
    </source>
</evidence>
<evidence type="ECO:0000313" key="7">
    <source>
        <dbReference type="Proteomes" id="UP000228531"/>
    </source>
</evidence>
<evidence type="ECO:0000256" key="2">
    <source>
        <dbReference type="ARBA" id="ARBA00022729"/>
    </source>
</evidence>
<sequence>MIAMTAAISTTSTAWASEITLLSADGAIDLVGELLDFSDNTYAIRTVLGDLSISASRVSCDGAACPVIAAPDADVVIAGSDTLGQSLMPLLLSGYAATRDAEDRQTMVGGSQQVFAEMIGDQGFGDPIGSYLISSSSSGDAFTSLADQSAQIGMASRRILPDEARMLRDTGAGNMIDPAQEHIIAIDSLIVITHPNNPVDTLTTNQLRQIYAGTITNWADVGGLNAPIQLIDRAEGAGARVVFENRLFGPNIPAVPASAVIATDNDEMAAIVNSNENAIGFTGFAFQRGAKPITLINDCGLIMTPDAFSVRTDEYALQQFLYLYNRGDLSDDTAVDFVNYAVSAEADDVIAKAGLIDLGVDRRAQAADGDRAQMLLKADVDDYVSGIMQDMLGEMNAYDRLSTTFRFRTGSSTLDPRGRLNLERLTDYLEAQPTGTRLLFVGFTDDVGAFDSNLRLSNNRAQQVMEELRTFAGDRLAAVEMNATGYGEIAPSACNTDENGRGINRRVEVWIQLATG</sequence>
<dbReference type="InterPro" id="IPR036737">
    <property type="entry name" value="OmpA-like_sf"/>
</dbReference>
<reference evidence="6 7" key="1">
    <citation type="submission" date="2017-11" db="EMBL/GenBank/DDBJ databases">
        <title>Genomic Encyclopedia of Archaeal and Bacterial Type Strains, Phase II (KMG-II): From Individual Species to Whole Genera.</title>
        <authorList>
            <person name="Goeker M."/>
        </authorList>
    </citation>
    <scope>NUCLEOTIDE SEQUENCE [LARGE SCALE GENOMIC DNA]</scope>
    <source>
        <strain evidence="6 7">DSM 29128</strain>
    </source>
</reference>
<dbReference type="PRINTS" id="PR01021">
    <property type="entry name" value="OMPADOMAIN"/>
</dbReference>
<protein>
    <submittedName>
        <fullName evidence="6">Phosphate ABC transporter substrate-binding protein (PhoT family)</fullName>
    </submittedName>
</protein>
<evidence type="ECO:0000256" key="1">
    <source>
        <dbReference type="ARBA" id="ARBA00004370"/>
    </source>
</evidence>
<dbReference type="AlphaFoldDB" id="A0A2M8WKV7"/>
<dbReference type="InterPro" id="IPR006665">
    <property type="entry name" value="OmpA-like"/>
</dbReference>
<dbReference type="Gene3D" id="3.40.190.10">
    <property type="entry name" value="Periplasmic binding protein-like II"/>
    <property type="match status" value="2"/>
</dbReference>
<comment type="subcellular location">
    <subcellularLocation>
        <location evidence="1">Membrane</location>
    </subcellularLocation>
</comment>
<evidence type="ECO:0000256" key="3">
    <source>
        <dbReference type="ARBA" id="ARBA00023136"/>
    </source>
</evidence>
<comment type="caution">
    <text evidence="6">The sequence shown here is derived from an EMBL/GenBank/DDBJ whole genome shotgun (WGS) entry which is preliminary data.</text>
</comment>
<dbReference type="CDD" id="cd07185">
    <property type="entry name" value="OmpA_C-like"/>
    <property type="match status" value="1"/>
</dbReference>
<dbReference type="Pfam" id="PF12849">
    <property type="entry name" value="PBP_like_2"/>
    <property type="match status" value="1"/>
</dbReference>
<accession>A0A2M8WKV7</accession>
<dbReference type="PROSITE" id="PS51123">
    <property type="entry name" value="OMPA_2"/>
    <property type="match status" value="1"/>
</dbReference>
<organism evidence="6 7">
    <name type="scientific">Yoonia maricola</name>
    <dbReference type="NCBI Taxonomy" id="420999"/>
    <lineage>
        <taxon>Bacteria</taxon>
        <taxon>Pseudomonadati</taxon>
        <taxon>Pseudomonadota</taxon>
        <taxon>Alphaproteobacteria</taxon>
        <taxon>Rhodobacterales</taxon>
        <taxon>Paracoccaceae</taxon>
        <taxon>Yoonia</taxon>
    </lineage>
</organism>
<dbReference type="InterPro" id="IPR050811">
    <property type="entry name" value="Phosphate_ABC_transporter"/>
</dbReference>
<dbReference type="Proteomes" id="UP000228531">
    <property type="component" value="Unassembled WGS sequence"/>
</dbReference>
<proteinExistence type="predicted"/>
<dbReference type="GO" id="GO:0016020">
    <property type="term" value="C:membrane"/>
    <property type="evidence" value="ECO:0007669"/>
    <property type="project" value="UniProtKB-SubCell"/>
</dbReference>
<evidence type="ECO:0000313" key="6">
    <source>
        <dbReference type="EMBL" id="PJI91526.1"/>
    </source>
</evidence>
<dbReference type="EMBL" id="PGTY01000001">
    <property type="protein sequence ID" value="PJI91526.1"/>
    <property type="molecule type" value="Genomic_DNA"/>
</dbReference>
<keyword evidence="3 4" id="KW-0472">Membrane</keyword>
<dbReference type="Pfam" id="PF00691">
    <property type="entry name" value="OmpA"/>
    <property type="match status" value="1"/>
</dbReference>
<dbReference type="InterPro" id="IPR006664">
    <property type="entry name" value="OMP_bac"/>
</dbReference>